<sequence>MSSVNHPGDRLPEAADIAFFSSISKECGQAFASAEKQARALLSESAYATWVSLARKIHRSFPDTDGPVRAYLDSSRPFFCEDGLGYLKNWVTESIKIGSWSTACAKDFLMATPAFLAHARFAKINQLASDIKYILDAENGGEATATAFIKTSATILRYLSPRVYKIWKESGFRILRQNRDKGTQYFSMEPEGLDRLYLSETTKIFKITAIAFNSTPEKAGAFYETLPNRILRINPNLRDKILEKILEMASGRPDEIIEDMNAMALSLGSFSNPVQQTIFDLGKQLDEISKKAFRAYYQNVKHVLENIPVYFLVNWVSRGMDLLLENKKEGVTYFAMESPEAGAELVKWGSAAFLEQHREMLSLFCHALCGKKVRIRSNDEMAESERNRLGLIAEDTGFIFFLSSYVAEEDNAAANIRYYKTAAALKAGYIEFGTLAPEFAGIWQLLESFPDRELALDIFHILEDGRIFYNLKKNYPGLSPEIERTIENALLKRDVPRDDLFGAALELLLRLSLGYAADINMDAPFSKPLAGVYADLKDHLAAFPAQAETVLDSYTITARVYDTLSALVRQKSRKAALPLPLCMNKEPEETEGTGPMVMPPNTIVEGDGSETGTDITLTPEELERLLDMAQDITLLSMLTPVPAANRFYLSDLDNFTVKDGGDEARDPGSVDIKQGVTTGKTVGKAGTGKKKYYYDEWDFLAREYRTKWCCLREKEPRQSDPDMYHRIYAEYGDLIRKTRAQFQRIRPASLDIIHNVDQGDEIDLTALIRHVVDKKAGAVPSDRVFCRKDKKIRHMSTLLLIDMSASTEETAPEVSAEDSQDKKGGKSSRDDKRVIDIEKESLIVMSEALDALGDQYAMYGFSGHGREHVDYYVIKSFDESNTEKVKMRICGIEPRQSTRMGTAIRHAVSKLSNREADHRLLILLSDGFPQDLDYGEDRNSREYGLNDTMMAFIEAKRLGIKPFCITIDQSGNDYLKKMCAPEEYLIIKDIAMLPELLPGIVESLMG</sequence>
<proteinExistence type="predicted"/>
<dbReference type="SUPFAM" id="SSF53300">
    <property type="entry name" value="vWA-like"/>
    <property type="match status" value="1"/>
</dbReference>
<dbReference type="CDD" id="cd01454">
    <property type="entry name" value="vWA_norD_type"/>
    <property type="match status" value="1"/>
</dbReference>
<dbReference type="PROSITE" id="PS50234">
    <property type="entry name" value="VWFA"/>
    <property type="match status" value="1"/>
</dbReference>
<dbReference type="Pfam" id="PF00092">
    <property type="entry name" value="VWA"/>
    <property type="match status" value="1"/>
</dbReference>
<dbReference type="Proteomes" id="UP000008561">
    <property type="component" value="Chromosome"/>
</dbReference>
<name>A8ZZR4_DESOH</name>
<dbReference type="eggNOG" id="COG4548">
    <property type="taxonomic scope" value="Bacteria"/>
</dbReference>
<accession>A8ZZR4</accession>
<feature type="region of interest" description="Disordered" evidence="1">
    <location>
        <begin position="809"/>
        <end position="831"/>
    </location>
</feature>
<gene>
    <name evidence="3" type="ordered locus">Dole_3133</name>
</gene>
<evidence type="ECO:0000259" key="2">
    <source>
        <dbReference type="PROSITE" id="PS50234"/>
    </source>
</evidence>
<keyword evidence="4" id="KW-1185">Reference proteome</keyword>
<dbReference type="InterPro" id="IPR036465">
    <property type="entry name" value="vWFA_dom_sf"/>
</dbReference>
<dbReference type="AlphaFoldDB" id="A8ZZR4"/>
<dbReference type="OrthoDB" id="9758211at2"/>
<dbReference type="Gene3D" id="3.40.50.410">
    <property type="entry name" value="von Willebrand factor, type A domain"/>
    <property type="match status" value="1"/>
</dbReference>
<dbReference type="KEGG" id="dol:Dole_3133"/>
<dbReference type="InterPro" id="IPR002035">
    <property type="entry name" value="VWF_A"/>
</dbReference>
<dbReference type="PANTHER" id="PTHR41248:SF1">
    <property type="entry name" value="NORD PROTEIN"/>
    <property type="match status" value="1"/>
</dbReference>
<feature type="domain" description="VWFA" evidence="2">
    <location>
        <begin position="796"/>
        <end position="1004"/>
    </location>
</feature>
<evidence type="ECO:0000313" key="3">
    <source>
        <dbReference type="EMBL" id="ABW68936.1"/>
    </source>
</evidence>
<dbReference type="PANTHER" id="PTHR41248">
    <property type="entry name" value="NORD PROTEIN"/>
    <property type="match status" value="1"/>
</dbReference>
<dbReference type="RefSeq" id="WP_012176546.1">
    <property type="nucleotide sequence ID" value="NC_009943.1"/>
</dbReference>
<evidence type="ECO:0000313" key="4">
    <source>
        <dbReference type="Proteomes" id="UP000008561"/>
    </source>
</evidence>
<evidence type="ECO:0000256" key="1">
    <source>
        <dbReference type="SAM" id="MobiDB-lite"/>
    </source>
</evidence>
<dbReference type="InterPro" id="IPR051928">
    <property type="entry name" value="NorD/CobT"/>
</dbReference>
<protein>
    <submittedName>
        <fullName evidence="3">von Willebrand factor type A</fullName>
    </submittedName>
</protein>
<dbReference type="EMBL" id="CP000859">
    <property type="protein sequence ID" value="ABW68936.1"/>
    <property type="molecule type" value="Genomic_DNA"/>
</dbReference>
<dbReference type="STRING" id="96561.Dole_3133"/>
<dbReference type="SMART" id="SM00327">
    <property type="entry name" value="VWA"/>
    <property type="match status" value="1"/>
</dbReference>
<dbReference type="HOGENOM" id="CLU_298568_0_0_7"/>
<reference evidence="3 4" key="1">
    <citation type="submission" date="2007-10" db="EMBL/GenBank/DDBJ databases">
        <title>Complete sequence of Desulfococcus oleovorans Hxd3.</title>
        <authorList>
            <consortium name="US DOE Joint Genome Institute"/>
            <person name="Copeland A."/>
            <person name="Lucas S."/>
            <person name="Lapidus A."/>
            <person name="Barry K."/>
            <person name="Glavina del Rio T."/>
            <person name="Dalin E."/>
            <person name="Tice H."/>
            <person name="Pitluck S."/>
            <person name="Kiss H."/>
            <person name="Brettin T."/>
            <person name="Bruce D."/>
            <person name="Detter J.C."/>
            <person name="Han C."/>
            <person name="Schmutz J."/>
            <person name="Larimer F."/>
            <person name="Land M."/>
            <person name="Hauser L."/>
            <person name="Kyrpides N."/>
            <person name="Kim E."/>
            <person name="Wawrik B."/>
            <person name="Richardson P."/>
        </authorList>
    </citation>
    <scope>NUCLEOTIDE SEQUENCE [LARGE SCALE GENOMIC DNA]</scope>
    <source>
        <strain evidence="4">DSM 6200 / JCM 39069 / Hxd3</strain>
    </source>
</reference>
<organism evidence="3 4">
    <name type="scientific">Desulfosudis oleivorans (strain DSM 6200 / JCM 39069 / Hxd3)</name>
    <name type="common">Desulfococcus oleovorans</name>
    <dbReference type="NCBI Taxonomy" id="96561"/>
    <lineage>
        <taxon>Bacteria</taxon>
        <taxon>Pseudomonadati</taxon>
        <taxon>Thermodesulfobacteriota</taxon>
        <taxon>Desulfobacteria</taxon>
        <taxon>Desulfobacterales</taxon>
        <taxon>Desulfosudaceae</taxon>
        <taxon>Desulfosudis</taxon>
    </lineage>
</organism>
<feature type="compositionally biased region" description="Basic and acidic residues" evidence="1">
    <location>
        <begin position="819"/>
        <end position="831"/>
    </location>
</feature>